<evidence type="ECO:0000313" key="2">
    <source>
        <dbReference type="Proteomes" id="UP000004259"/>
    </source>
</evidence>
<accession>E9SHG2</accession>
<evidence type="ECO:0000313" key="1">
    <source>
        <dbReference type="EMBL" id="EGC01290.1"/>
    </source>
</evidence>
<dbReference type="CDD" id="cd07177">
    <property type="entry name" value="terB_like"/>
    <property type="match status" value="1"/>
</dbReference>
<dbReference type="Proteomes" id="UP000004259">
    <property type="component" value="Unassembled WGS sequence"/>
</dbReference>
<gene>
    <name evidence="1" type="ORF">CUS_4665</name>
</gene>
<keyword evidence="2" id="KW-1185">Reference proteome</keyword>
<dbReference type="AlphaFoldDB" id="E9SHG2"/>
<proteinExistence type="predicted"/>
<sequence>MTNINDIDDLTLNFKMKYERFKKQCDIVQRVGMLDKCGDGSLKGFYGYDLATVALRLIAADGVININEVRYYNQLFDFDYTSQELLELYRGCSDMLLGDYFESDFSDAFTRLRGISPSLAIDYKELLGYLCEIIISSDGEVTDDEVEEVETLKSLCR</sequence>
<protein>
    <recommendedName>
        <fullName evidence="3">Co-chaperone DjlA N-terminal domain-containing protein</fullName>
    </recommendedName>
</protein>
<dbReference type="RefSeq" id="WP_002853152.1">
    <property type="nucleotide sequence ID" value="NZ_ADKM02000131.1"/>
</dbReference>
<comment type="caution">
    <text evidence="1">The sequence shown here is derived from an EMBL/GenBank/DDBJ whole genome shotgun (WGS) entry which is preliminary data.</text>
</comment>
<evidence type="ECO:0008006" key="3">
    <source>
        <dbReference type="Google" id="ProtNLM"/>
    </source>
</evidence>
<name>E9SHG2_RUMAL</name>
<dbReference type="OrthoDB" id="9891415at2"/>
<organism evidence="1 2">
    <name type="scientific">Ruminococcus albus 8</name>
    <dbReference type="NCBI Taxonomy" id="246199"/>
    <lineage>
        <taxon>Bacteria</taxon>
        <taxon>Bacillati</taxon>
        <taxon>Bacillota</taxon>
        <taxon>Clostridia</taxon>
        <taxon>Eubacteriales</taxon>
        <taxon>Oscillospiraceae</taxon>
        <taxon>Ruminococcus</taxon>
    </lineage>
</organism>
<dbReference type="Gene3D" id="1.10.3680.10">
    <property type="entry name" value="TerB-like"/>
    <property type="match status" value="1"/>
</dbReference>
<reference evidence="1 2" key="1">
    <citation type="submission" date="2011-02" db="EMBL/GenBank/DDBJ databases">
        <authorList>
            <person name="Nelson K.E."/>
            <person name="Sutton G."/>
            <person name="Torralba M."/>
            <person name="Durkin S."/>
            <person name="Harkins D."/>
            <person name="Montgomery R."/>
            <person name="Ziemer C."/>
            <person name="Klaassens E."/>
            <person name="Ocuiv P."/>
            <person name="Morrison M."/>
        </authorList>
    </citation>
    <scope>NUCLEOTIDE SEQUENCE [LARGE SCALE GENOMIC DNA]</scope>
    <source>
        <strain evidence="1 2">8</strain>
    </source>
</reference>
<dbReference type="InterPro" id="IPR029024">
    <property type="entry name" value="TerB-like"/>
</dbReference>
<dbReference type="SUPFAM" id="SSF158682">
    <property type="entry name" value="TerB-like"/>
    <property type="match status" value="1"/>
</dbReference>
<dbReference type="EMBL" id="ADKM02000131">
    <property type="protein sequence ID" value="EGC01290.1"/>
    <property type="molecule type" value="Genomic_DNA"/>
</dbReference>